<dbReference type="RefSeq" id="WP_110252267.1">
    <property type="nucleotide sequence ID" value="NZ_QJJR01000024.1"/>
</dbReference>
<accession>A0A2V3VVT4</accession>
<dbReference type="EMBL" id="QJJR01000024">
    <property type="protein sequence ID" value="PXW86093.1"/>
    <property type="molecule type" value="Genomic_DNA"/>
</dbReference>
<gene>
    <name evidence="1" type="ORF">DES38_1243</name>
</gene>
<name>A0A2V3VVT4_9BACI</name>
<comment type="caution">
    <text evidence="1">The sequence shown here is derived from an EMBL/GenBank/DDBJ whole genome shotgun (WGS) entry which is preliminary data.</text>
</comment>
<sequence>MNVIFVNAYTQGYINEFNNVSEDKIRDMIKNFKQSSELSKPVYISTFKNTYVKVQFLNSIKIETDKRKEFYKLFFQPLH</sequence>
<dbReference type="Proteomes" id="UP000247922">
    <property type="component" value="Unassembled WGS sequence"/>
</dbReference>
<evidence type="ECO:0000313" key="1">
    <source>
        <dbReference type="EMBL" id="PXW86093.1"/>
    </source>
</evidence>
<dbReference type="AlphaFoldDB" id="A0A2V3VVT4"/>
<keyword evidence="2" id="KW-1185">Reference proteome</keyword>
<evidence type="ECO:0000313" key="2">
    <source>
        <dbReference type="Proteomes" id="UP000247922"/>
    </source>
</evidence>
<organism evidence="1 2">
    <name type="scientific">Streptohalobacillus salinus</name>
    <dbReference type="NCBI Taxonomy" id="621096"/>
    <lineage>
        <taxon>Bacteria</taxon>
        <taxon>Bacillati</taxon>
        <taxon>Bacillota</taxon>
        <taxon>Bacilli</taxon>
        <taxon>Bacillales</taxon>
        <taxon>Bacillaceae</taxon>
        <taxon>Streptohalobacillus</taxon>
    </lineage>
</organism>
<reference evidence="1 2" key="1">
    <citation type="submission" date="2018-05" db="EMBL/GenBank/DDBJ databases">
        <title>Genomic Encyclopedia of Type Strains, Phase IV (KMG-IV): sequencing the most valuable type-strain genomes for metagenomic binning, comparative biology and taxonomic classification.</title>
        <authorList>
            <person name="Goeker M."/>
        </authorList>
    </citation>
    <scope>NUCLEOTIDE SEQUENCE [LARGE SCALE GENOMIC DNA]</scope>
    <source>
        <strain evidence="1 2">DSM 22440</strain>
    </source>
</reference>
<proteinExistence type="predicted"/>
<protein>
    <submittedName>
        <fullName evidence="1">Uncharacterized protein</fullName>
    </submittedName>
</protein>